<reference evidence="1" key="1">
    <citation type="journal article" date="2012" name="PLoS Genet.">
        <title>Comparative analysis of the genomes of two field isolates of the rice blast fungus Magnaporthe oryzae.</title>
        <authorList>
            <person name="Xue M."/>
            <person name="Yang J."/>
            <person name="Li Z."/>
            <person name="Hu S."/>
            <person name="Yao N."/>
            <person name="Dean R.A."/>
            <person name="Zhao W."/>
            <person name="Shen M."/>
            <person name="Zhang H."/>
            <person name="Li C."/>
            <person name="Liu L."/>
            <person name="Cao L."/>
            <person name="Xu X."/>
            <person name="Xing Y."/>
            <person name="Hsiang T."/>
            <person name="Zhang Z."/>
            <person name="Xu J.R."/>
            <person name="Peng Y.L."/>
        </authorList>
    </citation>
    <scope>NUCLEOTIDE SEQUENCE</scope>
    <source>
        <strain evidence="1">Y34</strain>
    </source>
</reference>
<protein>
    <submittedName>
        <fullName evidence="1">Uncharacterized protein</fullName>
    </submittedName>
</protein>
<accession>A0AA97P256</accession>
<sequence>MLTVDGRLFLKRSQAVGLLSLAPGSTYSDEGC</sequence>
<name>A0AA97P256_PYRO3</name>
<dbReference type="Proteomes" id="UP000011086">
    <property type="component" value="Unassembled WGS sequence"/>
</dbReference>
<organism evidence="1">
    <name type="scientific">Pyricularia oryzae (strain Y34)</name>
    <name type="common">Rice blast fungus</name>
    <name type="synonym">Magnaporthe oryzae</name>
    <dbReference type="NCBI Taxonomy" id="1143189"/>
    <lineage>
        <taxon>Eukaryota</taxon>
        <taxon>Fungi</taxon>
        <taxon>Dikarya</taxon>
        <taxon>Ascomycota</taxon>
        <taxon>Pezizomycotina</taxon>
        <taxon>Sordariomycetes</taxon>
        <taxon>Sordariomycetidae</taxon>
        <taxon>Magnaporthales</taxon>
        <taxon>Pyriculariaceae</taxon>
        <taxon>Pyricularia</taxon>
    </lineage>
</organism>
<dbReference type="EMBL" id="JH792951">
    <property type="protein sequence ID" value="ELQ40584.1"/>
    <property type="molecule type" value="Genomic_DNA"/>
</dbReference>
<dbReference type="AlphaFoldDB" id="A0AA97P256"/>
<proteinExistence type="predicted"/>
<gene>
    <name evidence="1" type="ORF">OOU_Y34scaffold00414g15</name>
</gene>
<evidence type="ECO:0000313" key="1">
    <source>
        <dbReference type="EMBL" id="ELQ40584.1"/>
    </source>
</evidence>